<protein>
    <submittedName>
        <fullName evidence="2">Uncharacterized protein</fullName>
    </submittedName>
</protein>
<dbReference type="Proteomes" id="UP001516400">
    <property type="component" value="Unassembled WGS sequence"/>
</dbReference>
<proteinExistence type="predicted"/>
<sequence length="147" mass="15677">MVKKIENVANLVKTRIGLSSISVFGDDQLDFSDHGTTSTTVENDLQKSPSTSYANVTATQLSDAVASMSSENVNNNNEWSTVSNMQGKSKSKSNHLNAISVKDIISAARKLSSKPTAGPDVISSFVVKDCIRVFAQPDNLLTGLNAI</sequence>
<reference evidence="2 3" key="1">
    <citation type="journal article" date="2021" name="BMC Biol.">
        <title>Horizontally acquired antibacterial genes associated with adaptive radiation of ladybird beetles.</title>
        <authorList>
            <person name="Li H.S."/>
            <person name="Tang X.F."/>
            <person name="Huang Y.H."/>
            <person name="Xu Z.Y."/>
            <person name="Chen M.L."/>
            <person name="Du X.Y."/>
            <person name="Qiu B.Y."/>
            <person name="Chen P.T."/>
            <person name="Zhang W."/>
            <person name="Slipinski A."/>
            <person name="Escalona H.E."/>
            <person name="Waterhouse R.M."/>
            <person name="Zwick A."/>
            <person name="Pang H."/>
        </authorList>
    </citation>
    <scope>NUCLEOTIDE SEQUENCE [LARGE SCALE GENOMIC DNA]</scope>
    <source>
        <strain evidence="2">SYSU2018</strain>
    </source>
</reference>
<keyword evidence="3" id="KW-1185">Reference proteome</keyword>
<feature type="compositionally biased region" description="Low complexity" evidence="1">
    <location>
        <begin position="67"/>
        <end position="85"/>
    </location>
</feature>
<gene>
    <name evidence="2" type="ORF">HHI36_013961</name>
</gene>
<evidence type="ECO:0000313" key="2">
    <source>
        <dbReference type="EMBL" id="KAL3272481.1"/>
    </source>
</evidence>
<evidence type="ECO:0000256" key="1">
    <source>
        <dbReference type="SAM" id="MobiDB-lite"/>
    </source>
</evidence>
<accession>A0ABD2N1B4</accession>
<feature type="region of interest" description="Disordered" evidence="1">
    <location>
        <begin position="67"/>
        <end position="92"/>
    </location>
</feature>
<dbReference type="AlphaFoldDB" id="A0ABD2N1B4"/>
<name>A0ABD2N1B4_9CUCU</name>
<dbReference type="EMBL" id="JABFTP020000062">
    <property type="protein sequence ID" value="KAL3272481.1"/>
    <property type="molecule type" value="Genomic_DNA"/>
</dbReference>
<organism evidence="2 3">
    <name type="scientific">Cryptolaemus montrouzieri</name>
    <dbReference type="NCBI Taxonomy" id="559131"/>
    <lineage>
        <taxon>Eukaryota</taxon>
        <taxon>Metazoa</taxon>
        <taxon>Ecdysozoa</taxon>
        <taxon>Arthropoda</taxon>
        <taxon>Hexapoda</taxon>
        <taxon>Insecta</taxon>
        <taxon>Pterygota</taxon>
        <taxon>Neoptera</taxon>
        <taxon>Endopterygota</taxon>
        <taxon>Coleoptera</taxon>
        <taxon>Polyphaga</taxon>
        <taxon>Cucujiformia</taxon>
        <taxon>Coccinelloidea</taxon>
        <taxon>Coccinellidae</taxon>
        <taxon>Scymninae</taxon>
        <taxon>Scymnini</taxon>
        <taxon>Cryptolaemus</taxon>
    </lineage>
</organism>
<evidence type="ECO:0000313" key="3">
    <source>
        <dbReference type="Proteomes" id="UP001516400"/>
    </source>
</evidence>
<comment type="caution">
    <text evidence="2">The sequence shown here is derived from an EMBL/GenBank/DDBJ whole genome shotgun (WGS) entry which is preliminary data.</text>
</comment>